<dbReference type="EMBL" id="LAZR01034699">
    <property type="protein sequence ID" value="KKL44597.1"/>
    <property type="molecule type" value="Genomic_DNA"/>
</dbReference>
<keyword evidence="1" id="KW-1133">Transmembrane helix</keyword>
<accession>A0A0F9F0H2</accession>
<organism evidence="2">
    <name type="scientific">marine sediment metagenome</name>
    <dbReference type="NCBI Taxonomy" id="412755"/>
    <lineage>
        <taxon>unclassified sequences</taxon>
        <taxon>metagenomes</taxon>
        <taxon>ecological metagenomes</taxon>
    </lineage>
</organism>
<evidence type="ECO:0000313" key="2">
    <source>
        <dbReference type="EMBL" id="KKL44597.1"/>
    </source>
</evidence>
<keyword evidence="1" id="KW-0472">Membrane</keyword>
<feature type="transmembrane region" description="Helical" evidence="1">
    <location>
        <begin position="21"/>
        <end position="44"/>
    </location>
</feature>
<protein>
    <submittedName>
        <fullName evidence="2">Uncharacterized protein</fullName>
    </submittedName>
</protein>
<keyword evidence="1" id="KW-0812">Transmembrane</keyword>
<dbReference type="AlphaFoldDB" id="A0A0F9F0H2"/>
<evidence type="ECO:0000256" key="1">
    <source>
        <dbReference type="SAM" id="Phobius"/>
    </source>
</evidence>
<name>A0A0F9F0H2_9ZZZZ</name>
<sequence>MITQSHPSPEVQRQERQQSRAWFFAWLTVAGLGAAVAIDAASAAMSQYPTTHPDCATARC</sequence>
<comment type="caution">
    <text evidence="2">The sequence shown here is derived from an EMBL/GenBank/DDBJ whole genome shotgun (WGS) entry which is preliminary data.</text>
</comment>
<gene>
    <name evidence="2" type="ORF">LCGC14_2364070</name>
</gene>
<proteinExistence type="predicted"/>
<reference evidence="2" key="1">
    <citation type="journal article" date="2015" name="Nature">
        <title>Complex archaea that bridge the gap between prokaryotes and eukaryotes.</title>
        <authorList>
            <person name="Spang A."/>
            <person name="Saw J.H."/>
            <person name="Jorgensen S.L."/>
            <person name="Zaremba-Niedzwiedzka K."/>
            <person name="Martijn J."/>
            <person name="Lind A.E."/>
            <person name="van Eijk R."/>
            <person name="Schleper C."/>
            <person name="Guy L."/>
            <person name="Ettema T.J."/>
        </authorList>
    </citation>
    <scope>NUCLEOTIDE SEQUENCE</scope>
</reference>